<feature type="region of interest" description="Disordered" evidence="1">
    <location>
        <begin position="232"/>
        <end position="252"/>
    </location>
</feature>
<dbReference type="Pfam" id="PF00644">
    <property type="entry name" value="PARP"/>
    <property type="match status" value="1"/>
</dbReference>
<evidence type="ECO:0000313" key="4">
    <source>
        <dbReference type="Proteomes" id="UP000305948"/>
    </source>
</evidence>
<reference evidence="3 4" key="1">
    <citation type="journal article" date="2019" name="Nat. Ecol. Evol.">
        <title>Megaphylogeny resolves global patterns of mushroom evolution.</title>
        <authorList>
            <person name="Varga T."/>
            <person name="Krizsan K."/>
            <person name="Foldi C."/>
            <person name="Dima B."/>
            <person name="Sanchez-Garcia M."/>
            <person name="Sanchez-Ramirez S."/>
            <person name="Szollosi G.J."/>
            <person name="Szarkandi J.G."/>
            <person name="Papp V."/>
            <person name="Albert L."/>
            <person name="Andreopoulos W."/>
            <person name="Angelini C."/>
            <person name="Antonin V."/>
            <person name="Barry K.W."/>
            <person name="Bougher N.L."/>
            <person name="Buchanan P."/>
            <person name="Buyck B."/>
            <person name="Bense V."/>
            <person name="Catcheside P."/>
            <person name="Chovatia M."/>
            <person name="Cooper J."/>
            <person name="Damon W."/>
            <person name="Desjardin D."/>
            <person name="Finy P."/>
            <person name="Geml J."/>
            <person name="Haridas S."/>
            <person name="Hughes K."/>
            <person name="Justo A."/>
            <person name="Karasinski D."/>
            <person name="Kautmanova I."/>
            <person name="Kiss B."/>
            <person name="Kocsube S."/>
            <person name="Kotiranta H."/>
            <person name="LaButti K.M."/>
            <person name="Lechner B.E."/>
            <person name="Liimatainen K."/>
            <person name="Lipzen A."/>
            <person name="Lukacs Z."/>
            <person name="Mihaltcheva S."/>
            <person name="Morgado L.N."/>
            <person name="Niskanen T."/>
            <person name="Noordeloos M.E."/>
            <person name="Ohm R.A."/>
            <person name="Ortiz-Santana B."/>
            <person name="Ovrebo C."/>
            <person name="Racz N."/>
            <person name="Riley R."/>
            <person name="Savchenko A."/>
            <person name="Shiryaev A."/>
            <person name="Soop K."/>
            <person name="Spirin V."/>
            <person name="Szebenyi C."/>
            <person name="Tomsovsky M."/>
            <person name="Tulloss R.E."/>
            <person name="Uehling J."/>
            <person name="Grigoriev I.V."/>
            <person name="Vagvolgyi C."/>
            <person name="Papp T."/>
            <person name="Martin F.M."/>
            <person name="Miettinen O."/>
            <person name="Hibbett D.S."/>
            <person name="Nagy L.G."/>
        </authorList>
    </citation>
    <scope>NUCLEOTIDE SEQUENCE [LARGE SCALE GENOMIC DNA]</scope>
    <source>
        <strain evidence="3 4">OMC1185</strain>
    </source>
</reference>
<dbReference type="Proteomes" id="UP000305948">
    <property type="component" value="Unassembled WGS sequence"/>
</dbReference>
<accession>A0A5C3MVG2</accession>
<dbReference type="PANTHER" id="PTHR45740:SF2">
    <property type="entry name" value="POLY [ADP-RIBOSE] POLYMERASE"/>
    <property type="match status" value="1"/>
</dbReference>
<dbReference type="AlphaFoldDB" id="A0A5C3MVG2"/>
<dbReference type="GO" id="GO:0003950">
    <property type="term" value="F:NAD+ poly-ADP-ribosyltransferase activity"/>
    <property type="evidence" value="ECO:0007669"/>
    <property type="project" value="InterPro"/>
</dbReference>
<dbReference type="OrthoDB" id="9514740at2759"/>
<evidence type="ECO:0000313" key="3">
    <source>
        <dbReference type="EMBL" id="TFK49469.1"/>
    </source>
</evidence>
<dbReference type="Gene3D" id="3.90.228.10">
    <property type="match status" value="1"/>
</dbReference>
<dbReference type="SUPFAM" id="SSF56399">
    <property type="entry name" value="ADP-ribosylation"/>
    <property type="match status" value="1"/>
</dbReference>
<dbReference type="PANTHER" id="PTHR45740">
    <property type="entry name" value="POLY [ADP-RIBOSE] POLYMERASE"/>
    <property type="match status" value="1"/>
</dbReference>
<name>A0A5C3MVG2_9AGAM</name>
<evidence type="ECO:0000256" key="1">
    <source>
        <dbReference type="SAM" id="MobiDB-lite"/>
    </source>
</evidence>
<gene>
    <name evidence="3" type="ORF">OE88DRAFT_1737082</name>
</gene>
<dbReference type="InterPro" id="IPR012317">
    <property type="entry name" value="Poly(ADP-ribose)pol_cat_dom"/>
</dbReference>
<dbReference type="InterPro" id="IPR051712">
    <property type="entry name" value="ARTD-AVP"/>
</dbReference>
<sequence>MPLIDFLLRRFAHRRPVHEQPAVHKQDDFHEKSVYEEPLCIYPDCHDAALRHLFPSNEHGGIPPSSGDVLVEIADTDPKYKDILHQFDEKWLHSNKPKPKVHHIYKVSVPESVTAPYEKYKDDITKKRGIPNERRRCHGTKRACELGEGGGAGLCTSAQCSLCGILRTGFKLELAGGHKPWKKSPCGRFGRGIYTSATSSKSDDYSCDECPSLARHKAMLLTKVVVGNGKKLKKDDPSLTSPPEGYDSVIGEPAGHEEGALNYDELIVYSNHAVIPAYLIIYGDREPVQVWSEEARHDGKAA</sequence>
<dbReference type="GO" id="GO:0005634">
    <property type="term" value="C:nucleus"/>
    <property type="evidence" value="ECO:0007669"/>
    <property type="project" value="TreeGrafter"/>
</dbReference>
<proteinExistence type="predicted"/>
<keyword evidence="4" id="KW-1185">Reference proteome</keyword>
<evidence type="ECO:0000259" key="2">
    <source>
        <dbReference type="Pfam" id="PF00644"/>
    </source>
</evidence>
<protein>
    <submittedName>
        <fullName evidence="3">ADP-ribosylation</fullName>
    </submittedName>
</protein>
<dbReference type="GO" id="GO:1990404">
    <property type="term" value="F:NAD+-protein mono-ADP-ribosyltransferase activity"/>
    <property type="evidence" value="ECO:0007669"/>
    <property type="project" value="TreeGrafter"/>
</dbReference>
<feature type="domain" description="PARP catalytic" evidence="2">
    <location>
        <begin position="164"/>
        <end position="252"/>
    </location>
</feature>
<organism evidence="3 4">
    <name type="scientific">Heliocybe sulcata</name>
    <dbReference type="NCBI Taxonomy" id="5364"/>
    <lineage>
        <taxon>Eukaryota</taxon>
        <taxon>Fungi</taxon>
        <taxon>Dikarya</taxon>
        <taxon>Basidiomycota</taxon>
        <taxon>Agaricomycotina</taxon>
        <taxon>Agaricomycetes</taxon>
        <taxon>Gloeophyllales</taxon>
        <taxon>Gloeophyllaceae</taxon>
        <taxon>Heliocybe</taxon>
    </lineage>
</organism>
<dbReference type="EMBL" id="ML213516">
    <property type="protein sequence ID" value="TFK49469.1"/>
    <property type="molecule type" value="Genomic_DNA"/>
</dbReference>
<dbReference type="STRING" id="5364.A0A5C3MVG2"/>